<dbReference type="AlphaFoldDB" id="A0A821LK68"/>
<evidence type="ECO:0000313" key="2">
    <source>
        <dbReference type="EMBL" id="CAF4752124.1"/>
    </source>
</evidence>
<dbReference type="Proteomes" id="UP000663880">
    <property type="component" value="Unassembled WGS sequence"/>
</dbReference>
<organism evidence="2 3">
    <name type="scientific">Pieris macdunnoughi</name>
    <dbReference type="NCBI Taxonomy" id="345717"/>
    <lineage>
        <taxon>Eukaryota</taxon>
        <taxon>Metazoa</taxon>
        <taxon>Ecdysozoa</taxon>
        <taxon>Arthropoda</taxon>
        <taxon>Hexapoda</taxon>
        <taxon>Insecta</taxon>
        <taxon>Pterygota</taxon>
        <taxon>Neoptera</taxon>
        <taxon>Endopterygota</taxon>
        <taxon>Lepidoptera</taxon>
        <taxon>Glossata</taxon>
        <taxon>Ditrysia</taxon>
        <taxon>Papilionoidea</taxon>
        <taxon>Pieridae</taxon>
        <taxon>Pierinae</taxon>
        <taxon>Pieris</taxon>
    </lineage>
</organism>
<dbReference type="EMBL" id="CAJOBZ010000001">
    <property type="protein sequence ID" value="CAF4752124.1"/>
    <property type="molecule type" value="Genomic_DNA"/>
</dbReference>
<proteinExistence type="predicted"/>
<feature type="region of interest" description="Disordered" evidence="1">
    <location>
        <begin position="1"/>
        <end position="95"/>
    </location>
</feature>
<keyword evidence="3" id="KW-1185">Reference proteome</keyword>
<evidence type="ECO:0000256" key="1">
    <source>
        <dbReference type="SAM" id="MobiDB-lite"/>
    </source>
</evidence>
<comment type="caution">
    <text evidence="2">The sequence shown here is derived from an EMBL/GenBank/DDBJ whole genome shotgun (WGS) entry which is preliminary data.</text>
</comment>
<name>A0A821LK68_9NEOP</name>
<evidence type="ECO:0000313" key="3">
    <source>
        <dbReference type="Proteomes" id="UP000663880"/>
    </source>
</evidence>
<reference evidence="2" key="1">
    <citation type="submission" date="2021-02" db="EMBL/GenBank/DDBJ databases">
        <authorList>
            <person name="Steward A R."/>
        </authorList>
    </citation>
    <scope>NUCLEOTIDE SEQUENCE</scope>
</reference>
<gene>
    <name evidence="2" type="ORF">PMACD_LOCUS760</name>
</gene>
<protein>
    <submittedName>
        <fullName evidence="2">Uncharacterized protein</fullName>
    </submittedName>
</protein>
<sequence>MRPNLSKPPSKRQRVTNSSQIHQSPSVSNSPSEYESVTDSSQSASTPEQQTNLRRSSRKRKKVEYRSVNLSTTPERPSTSRQSRQKKVSRRTVNTRTIGTQTVDYWFSMLMYDYREYDIIPRQQAQ</sequence>
<feature type="compositionally biased region" description="Polar residues" evidence="1">
    <location>
        <begin position="15"/>
        <end position="54"/>
    </location>
</feature>
<accession>A0A821LK68</accession>
<feature type="compositionally biased region" description="Polar residues" evidence="1">
    <location>
        <begin position="68"/>
        <end position="77"/>
    </location>
</feature>